<dbReference type="RefSeq" id="WP_144304837.1">
    <property type="nucleotide sequence ID" value="NZ_QMIF01000004.1"/>
</dbReference>
<name>A0A6P1ZKS3_9BACT</name>
<dbReference type="GO" id="GO:0016787">
    <property type="term" value="F:hydrolase activity"/>
    <property type="evidence" value="ECO:0007669"/>
    <property type="project" value="UniProtKB-KW"/>
</dbReference>
<sequence length="295" mass="32889">MRHITDVHVHVWDLSRFSLPWLDDVPALKKSISEDDYMRDMGQGPGWRIEKAVYVEVDVAPEQREQEAEYIARVCREQESAFEAAVISADLALPEAARRLGAYRDHPCIRGVRHVLHVESSPKGACLDTTFVSNVRILGEQGMLFEGCLRTSELSDLVQLAKQCPDTPVVLDHMGNVDPVSIAAKNPTPEQAAYADQWKKDIEALGALPNVSCKISGLNVFGDWSCETLAPALEHCFDVFGEDRIMFASNYPVCQLSLGARPWVETLLSITAARSESFQEKLFSGNAARIYQLQR</sequence>
<dbReference type="InterPro" id="IPR006680">
    <property type="entry name" value="Amidohydro-rel"/>
</dbReference>
<dbReference type="PANTHER" id="PTHR43569">
    <property type="entry name" value="AMIDOHYDROLASE"/>
    <property type="match status" value="1"/>
</dbReference>
<evidence type="ECO:0000259" key="2">
    <source>
        <dbReference type="Pfam" id="PF04909"/>
    </source>
</evidence>
<dbReference type="Gene3D" id="3.20.20.140">
    <property type="entry name" value="Metal-dependent hydrolases"/>
    <property type="match status" value="1"/>
</dbReference>
<feature type="domain" description="Amidohydrolase-related" evidence="2">
    <location>
        <begin position="6"/>
        <end position="293"/>
    </location>
</feature>
<dbReference type="AlphaFoldDB" id="A0A6P1ZKS3"/>
<comment type="caution">
    <text evidence="3">The sequence shown here is derived from an EMBL/GenBank/DDBJ whole genome shotgun (WGS) entry which is preliminary data.</text>
</comment>
<evidence type="ECO:0000313" key="4">
    <source>
        <dbReference type="Proteomes" id="UP000434052"/>
    </source>
</evidence>
<dbReference type="Proteomes" id="UP000434052">
    <property type="component" value="Unassembled WGS sequence"/>
</dbReference>
<keyword evidence="3" id="KW-0378">Hydrolase</keyword>
<dbReference type="InterPro" id="IPR052350">
    <property type="entry name" value="Metallo-dep_Lactonases"/>
</dbReference>
<evidence type="ECO:0000256" key="1">
    <source>
        <dbReference type="ARBA" id="ARBA00038310"/>
    </source>
</evidence>
<protein>
    <submittedName>
        <fullName evidence="3">Amidohydrolase</fullName>
    </submittedName>
</protein>
<accession>A0A6P1ZKS3</accession>
<gene>
    <name evidence="3" type="ORF">DQK91_08035</name>
</gene>
<organism evidence="3 4">
    <name type="scientific">Oceanidesulfovibrio marinus</name>
    <dbReference type="NCBI Taxonomy" id="370038"/>
    <lineage>
        <taxon>Bacteria</taxon>
        <taxon>Pseudomonadati</taxon>
        <taxon>Thermodesulfobacteriota</taxon>
        <taxon>Desulfovibrionia</taxon>
        <taxon>Desulfovibrionales</taxon>
        <taxon>Desulfovibrionaceae</taxon>
        <taxon>Oceanidesulfovibrio</taxon>
    </lineage>
</organism>
<dbReference type="EMBL" id="QMIF01000004">
    <property type="protein sequence ID" value="TVM34515.1"/>
    <property type="molecule type" value="Genomic_DNA"/>
</dbReference>
<dbReference type="OrthoDB" id="9787654at2"/>
<dbReference type="Pfam" id="PF04909">
    <property type="entry name" value="Amidohydro_2"/>
    <property type="match status" value="1"/>
</dbReference>
<evidence type="ECO:0000313" key="3">
    <source>
        <dbReference type="EMBL" id="TVM34515.1"/>
    </source>
</evidence>
<proteinExistence type="inferred from homology"/>
<dbReference type="InterPro" id="IPR032466">
    <property type="entry name" value="Metal_Hydrolase"/>
</dbReference>
<reference evidence="3 4" key="1">
    <citation type="submission" date="2018-06" db="EMBL/GenBank/DDBJ databases">
        <title>Complete genome of Desulfovibrio marinus P48SEP.</title>
        <authorList>
            <person name="Crispim J.S."/>
            <person name="Vidigal P.M.P."/>
            <person name="Silva L.C.F."/>
            <person name="Araujo L.C."/>
            <person name="Laguardia C.N."/>
            <person name="Dias R.S."/>
            <person name="Sousa M.P."/>
            <person name="Paula S.O."/>
            <person name="Silva C."/>
        </authorList>
    </citation>
    <scope>NUCLEOTIDE SEQUENCE [LARGE SCALE GENOMIC DNA]</scope>
    <source>
        <strain evidence="3 4">P48SEP</strain>
    </source>
</reference>
<comment type="similarity">
    <text evidence="1">Belongs to the metallo-dependent hydrolases superfamily.</text>
</comment>
<dbReference type="SUPFAM" id="SSF51556">
    <property type="entry name" value="Metallo-dependent hydrolases"/>
    <property type="match status" value="1"/>
</dbReference>
<dbReference type="PANTHER" id="PTHR43569:SF1">
    <property type="entry name" value="BLL3371 PROTEIN"/>
    <property type="match status" value="1"/>
</dbReference>